<evidence type="ECO:0000313" key="2">
    <source>
        <dbReference type="EMBL" id="RWX51145.1"/>
    </source>
</evidence>
<keyword evidence="4" id="KW-1185">Reference proteome</keyword>
<comment type="caution">
    <text evidence="1">The sequence shown here is derived from an EMBL/GenBank/DDBJ whole genome shotgun (WGS) entry which is preliminary data.</text>
</comment>
<dbReference type="EMBL" id="MTKQ01000037">
    <property type="protein sequence ID" value="RWX48983.1"/>
    <property type="molecule type" value="Genomic_DNA"/>
</dbReference>
<proteinExistence type="predicted"/>
<name>A0A444J7E2_9BACT</name>
<gene>
    <name evidence="1" type="ORF">VT99_10373</name>
    <name evidence="2" type="ORF">VU01_12004</name>
</gene>
<accession>A0A444J7E2</accession>
<protein>
    <submittedName>
        <fullName evidence="1">Uncharacterized protein</fullName>
    </submittedName>
</protein>
<evidence type="ECO:0000313" key="1">
    <source>
        <dbReference type="EMBL" id="RWX48983.1"/>
    </source>
</evidence>
<evidence type="ECO:0000313" key="3">
    <source>
        <dbReference type="Proteomes" id="UP000286862"/>
    </source>
</evidence>
<organism evidence="1 3">
    <name type="scientific">Candidatus Electrothrix marina</name>
    <dbReference type="NCBI Taxonomy" id="1859130"/>
    <lineage>
        <taxon>Bacteria</taxon>
        <taxon>Pseudomonadati</taxon>
        <taxon>Thermodesulfobacteriota</taxon>
        <taxon>Desulfobulbia</taxon>
        <taxon>Desulfobulbales</taxon>
        <taxon>Desulfobulbaceae</taxon>
        <taxon>Candidatus Electrothrix</taxon>
    </lineage>
</organism>
<dbReference type="EMBL" id="MTKS01000200">
    <property type="protein sequence ID" value="RWX51145.1"/>
    <property type="molecule type" value="Genomic_DNA"/>
</dbReference>
<dbReference type="Proteomes" id="UP000288892">
    <property type="component" value="Unassembled WGS sequence"/>
</dbReference>
<reference evidence="3 4" key="1">
    <citation type="submission" date="2017-01" db="EMBL/GenBank/DDBJ databases">
        <title>The cable genome- insights into the physiology and evolution of filamentous bacteria capable of sulfide oxidation via long distance electron transfer.</title>
        <authorList>
            <person name="Schreiber L."/>
            <person name="Bjerg J.T."/>
            <person name="Boggild A."/>
            <person name="Van De Vossenberg J."/>
            <person name="Meysman F."/>
            <person name="Nielsen L.P."/>
            <person name="Schramm A."/>
            <person name="Kjeldsen K.U."/>
        </authorList>
    </citation>
    <scope>NUCLEOTIDE SEQUENCE [LARGE SCALE GENOMIC DNA]</scope>
    <source>
        <strain evidence="1">A2</strain>
        <strain evidence="2">A5</strain>
    </source>
</reference>
<evidence type="ECO:0000313" key="4">
    <source>
        <dbReference type="Proteomes" id="UP000288892"/>
    </source>
</evidence>
<sequence>MKIDDGILKKFLWLLTHFKNEIKILDQSEYISDDEYLRSIDGMVESIQEARNEPNHQGVTLDKLDW</sequence>
<dbReference type="AlphaFoldDB" id="A0A444J7E2"/>
<dbReference type="Proteomes" id="UP000286862">
    <property type="component" value="Unassembled WGS sequence"/>
</dbReference>